<protein>
    <submittedName>
        <fullName evidence="1">Uncharacterized protein</fullName>
    </submittedName>
</protein>
<gene>
    <name evidence="1" type="ORF">CMUS01_07558</name>
</gene>
<evidence type="ECO:0000313" key="1">
    <source>
        <dbReference type="EMBL" id="KAF6830928.1"/>
    </source>
</evidence>
<dbReference type="OrthoDB" id="3759773at2759"/>
<comment type="caution">
    <text evidence="1">The sequence shown here is derived from an EMBL/GenBank/DDBJ whole genome shotgun (WGS) entry which is preliminary data.</text>
</comment>
<evidence type="ECO:0000313" key="2">
    <source>
        <dbReference type="Proteomes" id="UP000639643"/>
    </source>
</evidence>
<reference evidence="1" key="1">
    <citation type="journal article" date="2020" name="Phytopathology">
        <title>Genome Sequence Resources of Colletotrichum truncatum, C. plurivorum, C. musicola, and C. sojae: Four Species Pathogenic to Soybean (Glycine max).</title>
        <authorList>
            <person name="Rogerio F."/>
            <person name="Boufleur T.R."/>
            <person name="Ciampi-Guillardi M."/>
            <person name="Sukno S.A."/>
            <person name="Thon M.R."/>
            <person name="Massola Junior N.S."/>
            <person name="Baroncelli R."/>
        </authorList>
    </citation>
    <scope>NUCLEOTIDE SEQUENCE</scope>
    <source>
        <strain evidence="1">LFN0074</strain>
    </source>
</reference>
<accession>A0A8H6NFH5</accession>
<dbReference type="AlphaFoldDB" id="A0A8H6NFH5"/>
<dbReference type="Proteomes" id="UP000639643">
    <property type="component" value="Unassembled WGS sequence"/>
</dbReference>
<keyword evidence="2" id="KW-1185">Reference proteome</keyword>
<name>A0A8H6NFH5_9PEZI</name>
<proteinExistence type="predicted"/>
<organism evidence="1 2">
    <name type="scientific">Colletotrichum musicola</name>
    <dbReference type="NCBI Taxonomy" id="2175873"/>
    <lineage>
        <taxon>Eukaryota</taxon>
        <taxon>Fungi</taxon>
        <taxon>Dikarya</taxon>
        <taxon>Ascomycota</taxon>
        <taxon>Pezizomycotina</taxon>
        <taxon>Sordariomycetes</taxon>
        <taxon>Hypocreomycetidae</taxon>
        <taxon>Glomerellales</taxon>
        <taxon>Glomerellaceae</taxon>
        <taxon>Colletotrichum</taxon>
        <taxon>Colletotrichum orchidearum species complex</taxon>
    </lineage>
</organism>
<dbReference type="EMBL" id="WIGM01000274">
    <property type="protein sequence ID" value="KAF6830928.1"/>
    <property type="molecule type" value="Genomic_DNA"/>
</dbReference>
<sequence length="723" mass="82891">MSTEESLELIRSLLMADYTLGQIREHLPVRGAALFDAYYEGYSEEEDERLTRNALAIIAVRAGRWFDTKWDEVAGYERSYRHIRYSLLLPDDRRWSSEEIDARGQELCSRGLDSFFLADMAALYDHLHGLDEALRHIRDNWPCERFKTAHSEIRTKVIPNKPANSTDDEYEATYHVDLARKLLRRHKRIRSIVRQRSRPHLRPLGLGDMPQELIDHIMGYVDAFGGSSYKRKETFESLRLTSRAVSAVSTPYLFRGITIYPTRESLDRLDYVSRHPLLSKSIRSAKVSVAYYRRDAAQSPDLFIRYASRRCLSAFNAVDPEHGGLVSTAWGDDAALLRDFNDEWEKLLTGERDGHLAWEAALRECPLTKDAYEAYKRKYAEYGAIVKDGGFAGVVADAVARMPNVADLVMGDHTIRRIPAHYFWELSDDSDEVRGALASPVTWEMMSNVPDDGEAPQPASVVAELLSALGSRRVRLSRLYMCVTLPADLKPLRVLEAPSGQHYRELTRELTSFVLSLTSCSDIKDYREEYGLAPNTPRPAEDLAALDSFLGMLLDSQRLAEFNLSLEALEPDDTFVGRSSYLPSLMKARPWPELREMALAYVRLDSRRLGKLLGRRPLYIRELFSPRMERGTWTQALDVMRERYDRDWSPGDPLRDLKGLGISDSSWYATGAEAGDMSRHDYRRVFGDERPEEDGLPQSDGWKQAVRYVRREQDENPCRRYIL</sequence>